<dbReference type="GO" id="GO:0010468">
    <property type="term" value="P:regulation of gene expression"/>
    <property type="evidence" value="ECO:0007669"/>
    <property type="project" value="TreeGrafter"/>
</dbReference>
<dbReference type="SMART" id="SM00360">
    <property type="entry name" value="RRM"/>
    <property type="match status" value="2"/>
</dbReference>
<evidence type="ECO:0000256" key="4">
    <source>
        <dbReference type="PROSITE-ProRule" id="PRU00176"/>
    </source>
</evidence>
<evidence type="ECO:0000256" key="3">
    <source>
        <dbReference type="ARBA" id="ARBA00023242"/>
    </source>
</evidence>
<sequence length="278" mass="30760">MDYFQGYQEGSGTSSGNGQQARGTAAIPGRDDDRKLFVGGLGRQTTERELQDYFSKFGPVESVTVKIDQYTGQSRGFAFIVFMNSKSIDKLLETPEHYINKRKIDPKRVTKKSQQGKIFVGGLDPELTDDDIKAYFSQYGTIVEVQTPFDKMKNQRKGFCFVTFDAKEVVYELLKNPKQYINGKEVDVKKVKVNPEAMGVGGRGGSRGFTGAYGGYTGGGYGGGYSQDFSSGYGTSAYDNYDGYTTGYYDTSYYDAGQGSYGAKPRGGGRQFQRHQPY</sequence>
<dbReference type="Gene3D" id="3.30.70.330">
    <property type="match status" value="2"/>
</dbReference>
<dbReference type="InterPro" id="IPR035979">
    <property type="entry name" value="RBD_domain_sf"/>
</dbReference>
<evidence type="ECO:0000256" key="2">
    <source>
        <dbReference type="ARBA" id="ARBA00022884"/>
    </source>
</evidence>
<dbReference type="GO" id="GO:0003723">
    <property type="term" value="F:RNA binding"/>
    <property type="evidence" value="ECO:0007669"/>
    <property type="project" value="UniProtKB-UniRule"/>
</dbReference>
<dbReference type="EMBL" id="OA565452">
    <property type="protein sequence ID" value="CAD7197023.1"/>
    <property type="molecule type" value="Genomic_DNA"/>
</dbReference>
<dbReference type="Pfam" id="PF00076">
    <property type="entry name" value="RRM_1"/>
    <property type="match status" value="2"/>
</dbReference>
<dbReference type="GO" id="GO:0005654">
    <property type="term" value="C:nucleoplasm"/>
    <property type="evidence" value="ECO:0007669"/>
    <property type="project" value="TreeGrafter"/>
</dbReference>
<evidence type="ECO:0000259" key="6">
    <source>
        <dbReference type="PROSITE" id="PS50102"/>
    </source>
</evidence>
<dbReference type="InterPro" id="IPR000504">
    <property type="entry name" value="RRM_dom"/>
</dbReference>
<accession>A0A7R8VHM9</accession>
<dbReference type="PANTHER" id="PTHR48033">
    <property type="entry name" value="RNA-BINDING (RRM/RBD/RNP MOTIFS) FAMILY PROTEIN"/>
    <property type="match status" value="1"/>
</dbReference>
<feature type="compositionally biased region" description="Polar residues" evidence="5">
    <location>
        <begin position="8"/>
        <end position="22"/>
    </location>
</feature>
<reference evidence="7" key="1">
    <citation type="submission" date="2020-11" db="EMBL/GenBank/DDBJ databases">
        <authorList>
            <person name="Tran Van P."/>
        </authorList>
    </citation>
    <scope>NUCLEOTIDE SEQUENCE</scope>
</reference>
<keyword evidence="3" id="KW-0539">Nucleus</keyword>
<evidence type="ECO:0000313" key="7">
    <source>
        <dbReference type="EMBL" id="CAD7197023.1"/>
    </source>
</evidence>
<feature type="region of interest" description="Disordered" evidence="5">
    <location>
        <begin position="1"/>
        <end position="32"/>
    </location>
</feature>
<gene>
    <name evidence="7" type="ORF">TDIB3V08_LOCUS3346</name>
</gene>
<protein>
    <recommendedName>
        <fullName evidence="6">RRM domain-containing protein</fullName>
    </recommendedName>
</protein>
<organism evidence="7">
    <name type="scientific">Timema douglasi</name>
    <name type="common">Walking stick</name>
    <dbReference type="NCBI Taxonomy" id="61478"/>
    <lineage>
        <taxon>Eukaryota</taxon>
        <taxon>Metazoa</taxon>
        <taxon>Ecdysozoa</taxon>
        <taxon>Arthropoda</taxon>
        <taxon>Hexapoda</taxon>
        <taxon>Insecta</taxon>
        <taxon>Pterygota</taxon>
        <taxon>Neoptera</taxon>
        <taxon>Polyneoptera</taxon>
        <taxon>Phasmatodea</taxon>
        <taxon>Timematodea</taxon>
        <taxon>Timematoidea</taxon>
        <taxon>Timematidae</taxon>
        <taxon>Timema</taxon>
    </lineage>
</organism>
<dbReference type="InterPro" id="IPR012677">
    <property type="entry name" value="Nucleotide-bd_a/b_plait_sf"/>
</dbReference>
<evidence type="ECO:0000256" key="1">
    <source>
        <dbReference type="ARBA" id="ARBA00004123"/>
    </source>
</evidence>
<comment type="subcellular location">
    <subcellularLocation>
        <location evidence="1">Nucleus</location>
    </subcellularLocation>
</comment>
<dbReference type="PROSITE" id="PS50102">
    <property type="entry name" value="RRM"/>
    <property type="match status" value="2"/>
</dbReference>
<name>A0A7R8VHM9_TIMDO</name>
<dbReference type="PANTHER" id="PTHR48033:SF10">
    <property type="entry name" value="RNA-BINDING PROTEIN SQUID"/>
    <property type="match status" value="1"/>
</dbReference>
<feature type="domain" description="RRM" evidence="6">
    <location>
        <begin position="116"/>
        <end position="198"/>
    </location>
</feature>
<feature type="domain" description="RRM" evidence="6">
    <location>
        <begin position="34"/>
        <end position="116"/>
    </location>
</feature>
<dbReference type="AlphaFoldDB" id="A0A7R8VHM9"/>
<evidence type="ECO:0000256" key="5">
    <source>
        <dbReference type="SAM" id="MobiDB-lite"/>
    </source>
</evidence>
<keyword evidence="2 4" id="KW-0694">RNA-binding</keyword>
<dbReference type="GO" id="GO:0000785">
    <property type="term" value="C:chromatin"/>
    <property type="evidence" value="ECO:0007669"/>
    <property type="project" value="TreeGrafter"/>
</dbReference>
<dbReference type="SUPFAM" id="SSF54928">
    <property type="entry name" value="RNA-binding domain, RBD"/>
    <property type="match status" value="2"/>
</dbReference>
<proteinExistence type="predicted"/>